<gene>
    <name evidence="1" type="ORF">SBAD_LOCUS5678</name>
</gene>
<dbReference type="WBParaSite" id="SBAD_0000590301-mRNA-1">
    <property type="protein sequence ID" value="SBAD_0000590301-mRNA-1"/>
    <property type="gene ID" value="SBAD_0000590301"/>
</dbReference>
<sequence length="132" mass="14558">MATKVPEIRSEDIQSEIVVMSKTSTRPACPPRGQGTTKDLPVKDCELEAMTPTDPDRLPQLLVKIAEEHNINLTDPDALEKIKFHLKATVLISDDSSDFKDVKVEAVNDGDCSGNEMKVMVNETQSLKSESM</sequence>
<proteinExistence type="predicted"/>
<evidence type="ECO:0000313" key="2">
    <source>
        <dbReference type="Proteomes" id="UP000270296"/>
    </source>
</evidence>
<evidence type="ECO:0000313" key="1">
    <source>
        <dbReference type="EMBL" id="VDP07975.1"/>
    </source>
</evidence>
<dbReference type="AlphaFoldDB" id="A0A183IPY1"/>
<dbReference type="EMBL" id="UZAM01009165">
    <property type="protein sequence ID" value="VDP07975.1"/>
    <property type="molecule type" value="Genomic_DNA"/>
</dbReference>
<reference evidence="3" key="1">
    <citation type="submission" date="2016-06" db="UniProtKB">
        <authorList>
            <consortium name="WormBaseParasite"/>
        </authorList>
    </citation>
    <scope>IDENTIFICATION</scope>
</reference>
<evidence type="ECO:0000313" key="3">
    <source>
        <dbReference type="WBParaSite" id="SBAD_0000590301-mRNA-1"/>
    </source>
</evidence>
<reference evidence="1 2" key="2">
    <citation type="submission" date="2018-11" db="EMBL/GenBank/DDBJ databases">
        <authorList>
            <consortium name="Pathogen Informatics"/>
        </authorList>
    </citation>
    <scope>NUCLEOTIDE SEQUENCE [LARGE SCALE GENOMIC DNA]</scope>
</reference>
<keyword evidence="2" id="KW-1185">Reference proteome</keyword>
<dbReference type="Proteomes" id="UP000270296">
    <property type="component" value="Unassembled WGS sequence"/>
</dbReference>
<protein>
    <submittedName>
        <fullName evidence="3">DEK_C domain-containing protein</fullName>
    </submittedName>
</protein>
<organism evidence="3">
    <name type="scientific">Soboliphyme baturini</name>
    <dbReference type="NCBI Taxonomy" id="241478"/>
    <lineage>
        <taxon>Eukaryota</taxon>
        <taxon>Metazoa</taxon>
        <taxon>Ecdysozoa</taxon>
        <taxon>Nematoda</taxon>
        <taxon>Enoplea</taxon>
        <taxon>Dorylaimia</taxon>
        <taxon>Dioctophymatida</taxon>
        <taxon>Dioctophymatoidea</taxon>
        <taxon>Soboliphymatidae</taxon>
        <taxon>Soboliphyme</taxon>
    </lineage>
</organism>
<name>A0A183IPY1_9BILA</name>
<accession>A0A183IPY1</accession>